<dbReference type="RefSeq" id="WP_342854637.1">
    <property type="nucleotide sequence ID" value="NZ_JBBMRA010000011.1"/>
</dbReference>
<dbReference type="SUPFAM" id="SSF55874">
    <property type="entry name" value="ATPase domain of HSP90 chaperone/DNA topoisomerase II/histidine kinase"/>
    <property type="match status" value="1"/>
</dbReference>
<dbReference type="Pfam" id="PF02743">
    <property type="entry name" value="dCache_1"/>
    <property type="match status" value="1"/>
</dbReference>
<evidence type="ECO:0000256" key="2">
    <source>
        <dbReference type="ARBA" id="ARBA00004651"/>
    </source>
</evidence>
<reference evidence="19 20" key="1">
    <citation type="submission" date="2024-03" db="EMBL/GenBank/DDBJ databases">
        <title>Community enrichment and isolation of bacterial strains for fucoidan degradation.</title>
        <authorList>
            <person name="Sichert A."/>
        </authorList>
    </citation>
    <scope>NUCLEOTIDE SEQUENCE [LARGE SCALE GENOMIC DNA]</scope>
    <source>
        <strain evidence="19 20">AS76</strain>
    </source>
</reference>
<keyword evidence="11 15" id="KW-1133">Transmembrane helix</keyword>
<sequence length="752" mass="85044">MSYMLSTTWRRYRFLFFIILAFTFVLVVGQTTLISRSQGLEQLQHRSSADLNRYLLSLQQKLDRYKDLPGLLSTHSTLTDALQQQDDPFLAQRANTYLEQVNQTINAADVYLMNNRGDTLAASNWADDRSFVGKNYAFRPYFKDAMKGKAGRYFALGSVSKKRGYYFSYPVYNVGEIIGVVVLKIDLNEIESDWTDPDLDIVVTDEDGVIFISTQTDWKFRTLRPLSQQGIQRIAESLRYGDHQLTALDIVEQKEREEGGTLVTLVDGKRINNEALDGVKAKEFLLLSRELEGSGLTVVVLASTKPVKVRMFYTALTIGFIFSALVLLVMVLLTRQRITRERVRFKLLETKALEANEARVRAIIDNTRAGLITLDAQGRIESMNSMAEKLFGYGEANVKYDYISKLLAQADRAICWRHITASDADRQEELFTEAQGLRQDGSVFPIELIIGHMDYGAIKRFIVTIHDITQRKQYEEELQHARELLEHRVEERTVDLTDANRKLLEEVEKHKNTQDELIQTAKLAVLGQMSAGINHELNQPLTAIRTYADNANAFLAMGRMETVQKNLNEISQLTERMAKIIHPLKEFSRKTSGNAEPVCLKNVHDGAMSIMYGRLSKVKAQVNWPDGLEYNYVMGDTVRLEQVLVNLISNALQAMEKQVTPVIDIALHCDEQWAVLLVRDHGPGIPSDDVNRVFEPFYTTKKAGQGLGLGLSISYRIIESMGGLLSVENHPQGGAVFKICLPRAQTPDNVIS</sequence>
<dbReference type="EC" id="2.7.13.3" evidence="3"/>
<evidence type="ECO:0000256" key="6">
    <source>
        <dbReference type="ARBA" id="ARBA00022679"/>
    </source>
</evidence>
<comment type="catalytic activity">
    <reaction evidence="1">
        <text>ATP + protein L-histidine = ADP + protein N-phospho-L-histidine.</text>
        <dbReference type="EC" id="2.7.13.3"/>
    </reaction>
</comment>
<dbReference type="Pfam" id="PF13426">
    <property type="entry name" value="PAS_9"/>
    <property type="match status" value="1"/>
</dbReference>
<feature type="coiled-coil region" evidence="14">
    <location>
        <begin position="471"/>
        <end position="520"/>
    </location>
</feature>
<dbReference type="CDD" id="cd00082">
    <property type="entry name" value="HisKA"/>
    <property type="match status" value="1"/>
</dbReference>
<dbReference type="InterPro" id="IPR005467">
    <property type="entry name" value="His_kinase_dom"/>
</dbReference>
<dbReference type="InterPro" id="IPR003661">
    <property type="entry name" value="HisK_dim/P_dom"/>
</dbReference>
<evidence type="ECO:0000256" key="3">
    <source>
        <dbReference type="ARBA" id="ARBA00012438"/>
    </source>
</evidence>
<gene>
    <name evidence="19" type="ORF">WNY58_11975</name>
</gene>
<dbReference type="PROSITE" id="PS50112">
    <property type="entry name" value="PAS"/>
    <property type="match status" value="1"/>
</dbReference>
<evidence type="ECO:0000256" key="4">
    <source>
        <dbReference type="ARBA" id="ARBA00022475"/>
    </source>
</evidence>
<keyword evidence="12" id="KW-0902">Two-component regulatory system</keyword>
<dbReference type="Gene3D" id="1.10.287.130">
    <property type="match status" value="1"/>
</dbReference>
<feature type="domain" description="Histidine kinase" evidence="16">
    <location>
        <begin position="532"/>
        <end position="745"/>
    </location>
</feature>
<dbReference type="Pfam" id="PF00512">
    <property type="entry name" value="HisKA"/>
    <property type="match status" value="1"/>
</dbReference>
<organism evidence="19 20">
    <name type="scientific">Neptuniibacter pectenicola</name>
    <dbReference type="NCBI Taxonomy" id="1806669"/>
    <lineage>
        <taxon>Bacteria</taxon>
        <taxon>Pseudomonadati</taxon>
        <taxon>Pseudomonadota</taxon>
        <taxon>Gammaproteobacteria</taxon>
        <taxon>Oceanospirillales</taxon>
        <taxon>Oceanospirillaceae</taxon>
        <taxon>Neptuniibacter</taxon>
    </lineage>
</organism>
<dbReference type="SMART" id="SM00387">
    <property type="entry name" value="HATPase_c"/>
    <property type="match status" value="1"/>
</dbReference>
<dbReference type="PROSITE" id="PS50109">
    <property type="entry name" value="HIS_KIN"/>
    <property type="match status" value="1"/>
</dbReference>
<dbReference type="InterPro" id="IPR029151">
    <property type="entry name" value="Sensor-like_sf"/>
</dbReference>
<evidence type="ECO:0000256" key="5">
    <source>
        <dbReference type="ARBA" id="ARBA00022553"/>
    </source>
</evidence>
<dbReference type="InterPro" id="IPR036097">
    <property type="entry name" value="HisK_dim/P_sf"/>
</dbReference>
<keyword evidence="7 15" id="KW-0812">Transmembrane</keyword>
<evidence type="ECO:0000256" key="7">
    <source>
        <dbReference type="ARBA" id="ARBA00022692"/>
    </source>
</evidence>
<dbReference type="SUPFAM" id="SSF103190">
    <property type="entry name" value="Sensory domain-like"/>
    <property type="match status" value="1"/>
</dbReference>
<keyword evidence="9" id="KW-0418">Kinase</keyword>
<evidence type="ECO:0000256" key="9">
    <source>
        <dbReference type="ARBA" id="ARBA00022777"/>
    </source>
</evidence>
<evidence type="ECO:0000256" key="11">
    <source>
        <dbReference type="ARBA" id="ARBA00022989"/>
    </source>
</evidence>
<dbReference type="InterPro" id="IPR004358">
    <property type="entry name" value="Sig_transdc_His_kin-like_C"/>
</dbReference>
<feature type="domain" description="PAS" evidence="17">
    <location>
        <begin position="356"/>
        <end position="398"/>
    </location>
</feature>
<evidence type="ECO:0000259" key="18">
    <source>
        <dbReference type="PROSITE" id="PS50113"/>
    </source>
</evidence>
<evidence type="ECO:0000256" key="10">
    <source>
        <dbReference type="ARBA" id="ARBA00022840"/>
    </source>
</evidence>
<dbReference type="Proteomes" id="UP001449225">
    <property type="component" value="Unassembled WGS sequence"/>
</dbReference>
<dbReference type="PANTHER" id="PTHR43065">
    <property type="entry name" value="SENSOR HISTIDINE KINASE"/>
    <property type="match status" value="1"/>
</dbReference>
<evidence type="ECO:0000256" key="12">
    <source>
        <dbReference type="ARBA" id="ARBA00023012"/>
    </source>
</evidence>
<keyword evidence="4" id="KW-1003">Cell membrane</keyword>
<dbReference type="InterPro" id="IPR003594">
    <property type="entry name" value="HATPase_dom"/>
</dbReference>
<dbReference type="CDD" id="cd12914">
    <property type="entry name" value="PDC1_DGC_like"/>
    <property type="match status" value="1"/>
</dbReference>
<dbReference type="CDD" id="cd00130">
    <property type="entry name" value="PAS"/>
    <property type="match status" value="1"/>
</dbReference>
<keyword evidence="20" id="KW-1185">Reference proteome</keyword>
<evidence type="ECO:0000259" key="17">
    <source>
        <dbReference type="PROSITE" id="PS50112"/>
    </source>
</evidence>
<dbReference type="InterPro" id="IPR033479">
    <property type="entry name" value="dCache_1"/>
</dbReference>
<evidence type="ECO:0000313" key="19">
    <source>
        <dbReference type="EMBL" id="MEM5537110.1"/>
    </source>
</evidence>
<evidence type="ECO:0000256" key="13">
    <source>
        <dbReference type="ARBA" id="ARBA00023136"/>
    </source>
</evidence>
<evidence type="ECO:0000313" key="20">
    <source>
        <dbReference type="Proteomes" id="UP001449225"/>
    </source>
</evidence>
<keyword evidence="13 15" id="KW-0472">Membrane</keyword>
<protein>
    <recommendedName>
        <fullName evidence="3">histidine kinase</fullName>
        <ecNumber evidence="3">2.7.13.3</ecNumber>
    </recommendedName>
</protein>
<dbReference type="SUPFAM" id="SSF47384">
    <property type="entry name" value="Homodimeric domain of signal transducing histidine kinase"/>
    <property type="match status" value="1"/>
</dbReference>
<feature type="transmembrane region" description="Helical" evidence="15">
    <location>
        <begin position="311"/>
        <end position="334"/>
    </location>
</feature>
<dbReference type="Gene3D" id="3.30.450.20">
    <property type="entry name" value="PAS domain"/>
    <property type="match status" value="3"/>
</dbReference>
<feature type="domain" description="PAC" evidence="18">
    <location>
        <begin position="430"/>
        <end position="480"/>
    </location>
</feature>
<accession>A0ABU9TTR1</accession>
<dbReference type="SUPFAM" id="SSF55785">
    <property type="entry name" value="PYP-like sensor domain (PAS domain)"/>
    <property type="match status" value="1"/>
</dbReference>
<evidence type="ECO:0000256" key="8">
    <source>
        <dbReference type="ARBA" id="ARBA00022741"/>
    </source>
</evidence>
<dbReference type="InterPro" id="IPR036890">
    <property type="entry name" value="HATPase_C_sf"/>
</dbReference>
<dbReference type="EMBL" id="JBBMRA010000011">
    <property type="protein sequence ID" value="MEM5537110.1"/>
    <property type="molecule type" value="Genomic_DNA"/>
</dbReference>
<comment type="caution">
    <text evidence="19">The sequence shown here is derived from an EMBL/GenBank/DDBJ whole genome shotgun (WGS) entry which is preliminary data.</text>
</comment>
<evidence type="ECO:0000259" key="16">
    <source>
        <dbReference type="PROSITE" id="PS50109"/>
    </source>
</evidence>
<dbReference type="InterPro" id="IPR000014">
    <property type="entry name" value="PAS"/>
</dbReference>
<name>A0ABU9TTR1_9GAMM</name>
<evidence type="ECO:0000256" key="15">
    <source>
        <dbReference type="SAM" id="Phobius"/>
    </source>
</evidence>
<evidence type="ECO:0000256" key="14">
    <source>
        <dbReference type="SAM" id="Coils"/>
    </source>
</evidence>
<dbReference type="PANTHER" id="PTHR43065:SF46">
    <property type="entry name" value="C4-DICARBOXYLATE TRANSPORT SENSOR PROTEIN DCTB"/>
    <property type="match status" value="1"/>
</dbReference>
<keyword evidence="6" id="KW-0808">Transferase</keyword>
<keyword evidence="8" id="KW-0547">Nucleotide-binding</keyword>
<dbReference type="Pfam" id="PF02518">
    <property type="entry name" value="HATPase_c"/>
    <property type="match status" value="1"/>
</dbReference>
<dbReference type="SMART" id="SM00388">
    <property type="entry name" value="HisKA"/>
    <property type="match status" value="1"/>
</dbReference>
<dbReference type="NCBIfam" id="TIGR00229">
    <property type="entry name" value="sensory_box"/>
    <property type="match status" value="1"/>
</dbReference>
<dbReference type="SMART" id="SM00091">
    <property type="entry name" value="PAS"/>
    <property type="match status" value="1"/>
</dbReference>
<keyword evidence="5" id="KW-0597">Phosphoprotein</keyword>
<dbReference type="InterPro" id="IPR035965">
    <property type="entry name" value="PAS-like_dom_sf"/>
</dbReference>
<dbReference type="Gene3D" id="3.30.565.10">
    <property type="entry name" value="Histidine kinase-like ATPase, C-terminal domain"/>
    <property type="match status" value="1"/>
</dbReference>
<dbReference type="InterPro" id="IPR000700">
    <property type="entry name" value="PAS-assoc_C"/>
</dbReference>
<proteinExistence type="predicted"/>
<comment type="subcellular location">
    <subcellularLocation>
        <location evidence="2">Cell membrane</location>
        <topology evidence="2">Multi-pass membrane protein</topology>
    </subcellularLocation>
</comment>
<evidence type="ECO:0000256" key="1">
    <source>
        <dbReference type="ARBA" id="ARBA00000085"/>
    </source>
</evidence>
<dbReference type="GO" id="GO:0005524">
    <property type="term" value="F:ATP binding"/>
    <property type="evidence" value="ECO:0007669"/>
    <property type="project" value="UniProtKB-KW"/>
</dbReference>
<keyword evidence="14" id="KW-0175">Coiled coil</keyword>
<dbReference type="PROSITE" id="PS50113">
    <property type="entry name" value="PAC"/>
    <property type="match status" value="1"/>
</dbReference>
<keyword evidence="10 19" id="KW-0067">ATP-binding</keyword>
<dbReference type="PRINTS" id="PR00344">
    <property type="entry name" value="BCTRLSENSOR"/>
</dbReference>